<evidence type="ECO:0000256" key="3">
    <source>
        <dbReference type="ARBA" id="ARBA00012438"/>
    </source>
</evidence>
<dbReference type="NCBIfam" id="TIGR00229">
    <property type="entry name" value="sensory_box"/>
    <property type="match status" value="1"/>
</dbReference>
<dbReference type="PANTHER" id="PTHR43047">
    <property type="entry name" value="TWO-COMPONENT HISTIDINE PROTEIN KINASE"/>
    <property type="match status" value="1"/>
</dbReference>
<evidence type="ECO:0000256" key="4">
    <source>
        <dbReference type="ARBA" id="ARBA00022475"/>
    </source>
</evidence>
<dbReference type="InterPro" id="IPR000014">
    <property type="entry name" value="PAS"/>
</dbReference>
<dbReference type="GO" id="GO:0009927">
    <property type="term" value="F:histidine phosphotransfer kinase activity"/>
    <property type="evidence" value="ECO:0007669"/>
    <property type="project" value="TreeGrafter"/>
</dbReference>
<dbReference type="InterPro" id="IPR036097">
    <property type="entry name" value="HisK_dim/P_sf"/>
</dbReference>
<dbReference type="SUPFAM" id="SSF55785">
    <property type="entry name" value="PYP-like sensor domain (PAS domain)"/>
    <property type="match status" value="1"/>
</dbReference>
<dbReference type="SUPFAM" id="SSF55874">
    <property type="entry name" value="ATPase domain of HSP90 chaperone/DNA topoisomerase II/histidine kinase"/>
    <property type="match status" value="1"/>
</dbReference>
<dbReference type="InterPro" id="IPR003661">
    <property type="entry name" value="HisK_dim/P_dom"/>
</dbReference>
<dbReference type="GO" id="GO:0005524">
    <property type="term" value="F:ATP binding"/>
    <property type="evidence" value="ECO:0007669"/>
    <property type="project" value="UniProtKB-KW"/>
</dbReference>
<dbReference type="OrthoDB" id="9770795at2"/>
<keyword evidence="4" id="KW-1003">Cell membrane</keyword>
<keyword evidence="5" id="KW-0597">Phosphoprotein</keyword>
<dbReference type="STRING" id="377629.TERTU_1860"/>
<evidence type="ECO:0000313" key="15">
    <source>
        <dbReference type="Proteomes" id="UP000009080"/>
    </source>
</evidence>
<keyword evidence="10" id="KW-0902">Two-component regulatory system</keyword>
<dbReference type="CDD" id="cd16922">
    <property type="entry name" value="HATPase_EvgS-ArcB-TorS-like"/>
    <property type="match status" value="1"/>
</dbReference>
<dbReference type="PRINTS" id="PR00344">
    <property type="entry name" value="BCTRLSENSOR"/>
</dbReference>
<dbReference type="Gene3D" id="3.30.565.10">
    <property type="entry name" value="Histidine kinase-like ATPase, C-terminal domain"/>
    <property type="match status" value="1"/>
</dbReference>
<name>C5BHW9_TERTT</name>
<keyword evidence="6" id="KW-0808">Transferase</keyword>
<dbReference type="FunFam" id="3.30.565.10:FF:000023">
    <property type="entry name" value="PAS domain-containing sensor histidine kinase"/>
    <property type="match status" value="1"/>
</dbReference>
<dbReference type="PANTHER" id="PTHR43047:SF63">
    <property type="entry name" value="HISTIDINE KINASE"/>
    <property type="match status" value="1"/>
</dbReference>
<dbReference type="InterPro" id="IPR013767">
    <property type="entry name" value="PAS_fold"/>
</dbReference>
<accession>C5BHW9</accession>
<evidence type="ECO:0000256" key="10">
    <source>
        <dbReference type="ARBA" id="ARBA00023012"/>
    </source>
</evidence>
<dbReference type="InterPro" id="IPR004358">
    <property type="entry name" value="Sig_transdc_His_kin-like_C"/>
</dbReference>
<comment type="subcellular location">
    <subcellularLocation>
        <location evidence="2">Cell membrane</location>
    </subcellularLocation>
</comment>
<evidence type="ECO:0000256" key="5">
    <source>
        <dbReference type="ARBA" id="ARBA00022553"/>
    </source>
</evidence>
<dbReference type="InterPro" id="IPR003594">
    <property type="entry name" value="HATPase_dom"/>
</dbReference>
<keyword evidence="11" id="KW-0472">Membrane</keyword>
<evidence type="ECO:0000256" key="2">
    <source>
        <dbReference type="ARBA" id="ARBA00004236"/>
    </source>
</evidence>
<dbReference type="KEGG" id="ttu:TERTU_1860"/>
<dbReference type="Pfam" id="PF00989">
    <property type="entry name" value="PAS"/>
    <property type="match status" value="1"/>
</dbReference>
<gene>
    <name evidence="14" type="ordered locus">TERTU_1860</name>
</gene>
<dbReference type="EMBL" id="CP001614">
    <property type="protein sequence ID" value="ACR14065.1"/>
    <property type="molecule type" value="Genomic_DNA"/>
</dbReference>
<sequence length="485" mass="54410">MVKPVTNIPSDPNAWLTYWPDGSIVLDEHGRILAISEQAQTILGWRAEQLIGQMAHDRICISTRRLHHAPEDCPICRDADSTTVKSSFWLSAEGDYVSVDYRTARLPVTADGHFVVRFHRNEQQDYSFAELQKFADFVDKNPAAIVEFDEFGQMLFCNPAMQHLMMTHGFDDQGHARIMPRDINEICAQIVDSQNLRAPVEVAIDDFWFNWHFSPLVSPVGQSVIGYVFDVSEVKRAQAQASVARAQARRDFYAKMIHELRTPLNAIVGYSDLLLCRNAENLKDRDLKALRGIKVGGMQLNELISDTLDISKIEAGKMTTEITLFRPQDVLDEIHEQMHYLAEMKKLHYEVQCPPEFTVASDIHKVRQILINLISNAVKYTRKGQVSVVVQPLDVEPPMEDCAEEFLIEVADTGMGIPADQLDSLFDSYQRVKESNTQGIQGTGLGLALVSDVVEILGGEISVASEYGAGSRFSVRLPTQSSVLD</sequence>
<evidence type="ECO:0000256" key="11">
    <source>
        <dbReference type="ARBA" id="ARBA00023136"/>
    </source>
</evidence>
<dbReference type="Pfam" id="PF02518">
    <property type="entry name" value="HATPase_c"/>
    <property type="match status" value="1"/>
</dbReference>
<dbReference type="SUPFAM" id="SSF47384">
    <property type="entry name" value="Homodimeric domain of signal transducing histidine kinase"/>
    <property type="match status" value="1"/>
</dbReference>
<dbReference type="Gene3D" id="1.10.287.130">
    <property type="match status" value="1"/>
</dbReference>
<organism evidence="14 15">
    <name type="scientific">Teredinibacter turnerae (strain ATCC 39867 / T7901)</name>
    <dbReference type="NCBI Taxonomy" id="377629"/>
    <lineage>
        <taxon>Bacteria</taxon>
        <taxon>Pseudomonadati</taxon>
        <taxon>Pseudomonadota</taxon>
        <taxon>Gammaproteobacteria</taxon>
        <taxon>Cellvibrionales</taxon>
        <taxon>Cellvibrionaceae</taxon>
        <taxon>Teredinibacter</taxon>
    </lineage>
</organism>
<evidence type="ECO:0000313" key="14">
    <source>
        <dbReference type="EMBL" id="ACR14065.1"/>
    </source>
</evidence>
<feature type="domain" description="Histidine kinase" evidence="12">
    <location>
        <begin position="255"/>
        <end position="481"/>
    </location>
</feature>
<dbReference type="CDD" id="cd00082">
    <property type="entry name" value="HisKA"/>
    <property type="match status" value="1"/>
</dbReference>
<proteinExistence type="predicted"/>
<feature type="domain" description="PAS" evidence="13">
    <location>
        <begin position="20"/>
        <end position="53"/>
    </location>
</feature>
<evidence type="ECO:0000259" key="13">
    <source>
        <dbReference type="PROSITE" id="PS50112"/>
    </source>
</evidence>
<dbReference type="Proteomes" id="UP000009080">
    <property type="component" value="Chromosome"/>
</dbReference>
<dbReference type="Pfam" id="PF00512">
    <property type="entry name" value="HisKA"/>
    <property type="match status" value="1"/>
</dbReference>
<evidence type="ECO:0000256" key="7">
    <source>
        <dbReference type="ARBA" id="ARBA00022741"/>
    </source>
</evidence>
<keyword evidence="15" id="KW-1185">Reference proteome</keyword>
<dbReference type="SMART" id="SM00091">
    <property type="entry name" value="PAS"/>
    <property type="match status" value="2"/>
</dbReference>
<dbReference type="eggNOG" id="COG2205">
    <property type="taxonomic scope" value="Bacteria"/>
</dbReference>
<evidence type="ECO:0000259" key="12">
    <source>
        <dbReference type="PROSITE" id="PS50109"/>
    </source>
</evidence>
<dbReference type="Gene3D" id="3.30.450.20">
    <property type="entry name" value="PAS domain"/>
    <property type="match status" value="2"/>
</dbReference>
<dbReference type="GO" id="GO:0005886">
    <property type="term" value="C:plasma membrane"/>
    <property type="evidence" value="ECO:0007669"/>
    <property type="project" value="UniProtKB-SubCell"/>
</dbReference>
<dbReference type="InterPro" id="IPR005467">
    <property type="entry name" value="His_kinase_dom"/>
</dbReference>
<dbReference type="SMART" id="SM00388">
    <property type="entry name" value="HisKA"/>
    <property type="match status" value="1"/>
</dbReference>
<dbReference type="PROSITE" id="PS50112">
    <property type="entry name" value="PAS"/>
    <property type="match status" value="1"/>
</dbReference>
<dbReference type="SMART" id="SM00387">
    <property type="entry name" value="HATPase_c"/>
    <property type="match status" value="1"/>
</dbReference>
<evidence type="ECO:0000256" key="8">
    <source>
        <dbReference type="ARBA" id="ARBA00022777"/>
    </source>
</evidence>
<dbReference type="HOGENOM" id="CLU_000445_89_2_6"/>
<dbReference type="PROSITE" id="PS50109">
    <property type="entry name" value="HIS_KIN"/>
    <property type="match status" value="1"/>
</dbReference>
<dbReference type="RefSeq" id="WP_015820181.1">
    <property type="nucleotide sequence ID" value="NC_012997.1"/>
</dbReference>
<protein>
    <recommendedName>
        <fullName evidence="3">histidine kinase</fullName>
        <ecNumber evidence="3">2.7.13.3</ecNumber>
    </recommendedName>
</protein>
<dbReference type="InterPro" id="IPR036890">
    <property type="entry name" value="HATPase_C_sf"/>
</dbReference>
<evidence type="ECO:0000256" key="9">
    <source>
        <dbReference type="ARBA" id="ARBA00022840"/>
    </source>
</evidence>
<dbReference type="GO" id="GO:0000155">
    <property type="term" value="F:phosphorelay sensor kinase activity"/>
    <property type="evidence" value="ECO:0007669"/>
    <property type="project" value="InterPro"/>
</dbReference>
<dbReference type="EC" id="2.7.13.3" evidence="3"/>
<keyword evidence="7" id="KW-0547">Nucleotide-binding</keyword>
<evidence type="ECO:0000256" key="1">
    <source>
        <dbReference type="ARBA" id="ARBA00000085"/>
    </source>
</evidence>
<reference evidence="14 15" key="1">
    <citation type="journal article" date="2009" name="PLoS ONE">
        <title>The complete genome of Teredinibacter turnerae T7901: an intracellular endosymbiont of marine wood-boring bivalves (shipworms).</title>
        <authorList>
            <person name="Yang J.C."/>
            <person name="Madupu R."/>
            <person name="Durkin A.S."/>
            <person name="Ekborg N.A."/>
            <person name="Pedamallu C.S."/>
            <person name="Hostetler J.B."/>
            <person name="Radune D."/>
            <person name="Toms B.S."/>
            <person name="Henrissat B."/>
            <person name="Coutinho P.M."/>
            <person name="Schwarz S."/>
            <person name="Field L."/>
            <person name="Trindade-Silva A.E."/>
            <person name="Soares C.A.G."/>
            <person name="Elshahawi S."/>
            <person name="Hanora A."/>
            <person name="Schmidt E.W."/>
            <person name="Haygood M.G."/>
            <person name="Posfai J."/>
            <person name="Benner J."/>
            <person name="Madinger C."/>
            <person name="Nove J."/>
            <person name="Anton B."/>
            <person name="Chaudhary K."/>
            <person name="Foster J."/>
            <person name="Holman A."/>
            <person name="Kumar S."/>
            <person name="Lessard P.A."/>
            <person name="Luyten Y.A."/>
            <person name="Slatko B."/>
            <person name="Wood N."/>
            <person name="Wu B."/>
            <person name="Teplitski M."/>
            <person name="Mougous J.D."/>
            <person name="Ward N."/>
            <person name="Eisen J.A."/>
            <person name="Badger J.H."/>
            <person name="Distel D.L."/>
        </authorList>
    </citation>
    <scope>NUCLEOTIDE SEQUENCE [LARGE SCALE GENOMIC DNA]</scope>
    <source>
        <strain evidence="15">ATCC 39867 / T7901</strain>
    </source>
</reference>
<dbReference type="InterPro" id="IPR035965">
    <property type="entry name" value="PAS-like_dom_sf"/>
</dbReference>
<comment type="catalytic activity">
    <reaction evidence="1">
        <text>ATP + protein L-histidine = ADP + protein N-phospho-L-histidine.</text>
        <dbReference type="EC" id="2.7.13.3"/>
    </reaction>
</comment>
<dbReference type="GO" id="GO:0006355">
    <property type="term" value="P:regulation of DNA-templated transcription"/>
    <property type="evidence" value="ECO:0007669"/>
    <property type="project" value="InterPro"/>
</dbReference>
<evidence type="ECO:0000256" key="6">
    <source>
        <dbReference type="ARBA" id="ARBA00022679"/>
    </source>
</evidence>
<dbReference type="AlphaFoldDB" id="C5BHW9"/>
<keyword evidence="9" id="KW-0067">ATP-binding</keyword>
<dbReference type="CDD" id="cd00130">
    <property type="entry name" value="PAS"/>
    <property type="match status" value="1"/>
</dbReference>
<keyword evidence="8" id="KW-0418">Kinase</keyword>